<proteinExistence type="predicted"/>
<dbReference type="InterPro" id="IPR011990">
    <property type="entry name" value="TPR-like_helical_dom_sf"/>
</dbReference>
<dbReference type="SUPFAM" id="SSF48452">
    <property type="entry name" value="TPR-like"/>
    <property type="match status" value="1"/>
</dbReference>
<dbReference type="InterPro" id="IPR019734">
    <property type="entry name" value="TPR_rpt"/>
</dbReference>
<sequence length="383" mass="44205">MKKLLLIFVPIILIGIGATYLLLQKRPPIETKFVQNNREQETRDGVQEGGEDLKDSEIVINKPGNYALLENPNHTYQTFNNCGPATLSMILSWYGQEVSQRELGDKMRPYQNSDGDNDDKTIFTYEFVDWANVYGFEAIDKVNGDIELLKTFTANGIPVVVKTWLHVGDDIGHFRIVRGFDERGENLPAGRQVIIQDDSYEGPNKKISYFDFLSMWQPFNYAYIIVYTPEQKDLVEGIVGEESKENVDWQNALIRAQKEAELDPENVYPHFNMSTSYYHLGDYQKSAEAFERVENRLPRRMLWYQIEPIQAYVELGNYNRAFQISDNIIANGNRAFSELYQLRGEYYLSIGDDITAKEQFELAILFNENFEAAKISLESLLNN</sequence>
<dbReference type="Proteomes" id="UP000179013">
    <property type="component" value="Unassembled WGS sequence"/>
</dbReference>
<dbReference type="PROSITE" id="PS50005">
    <property type="entry name" value="TPR"/>
    <property type="match status" value="1"/>
</dbReference>
<dbReference type="Gene3D" id="1.25.40.10">
    <property type="entry name" value="Tetratricopeptide repeat domain"/>
    <property type="match status" value="1"/>
</dbReference>
<dbReference type="Gene3D" id="3.90.70.10">
    <property type="entry name" value="Cysteine proteinases"/>
    <property type="match status" value="1"/>
</dbReference>
<organism evidence="4 5">
    <name type="scientific">Candidatus Woesebacteria bacterium RBG_16_39_8b</name>
    <dbReference type="NCBI Taxonomy" id="1802482"/>
    <lineage>
        <taxon>Bacteria</taxon>
        <taxon>Candidatus Woeseibacteriota</taxon>
    </lineage>
</organism>
<evidence type="ECO:0000256" key="2">
    <source>
        <dbReference type="SAM" id="MobiDB-lite"/>
    </source>
</evidence>
<feature type="repeat" description="TPR" evidence="1">
    <location>
        <begin position="267"/>
        <end position="300"/>
    </location>
</feature>
<comment type="caution">
    <text evidence="4">The sequence shown here is derived from an EMBL/GenBank/DDBJ whole genome shotgun (WGS) entry which is preliminary data.</text>
</comment>
<evidence type="ECO:0000256" key="1">
    <source>
        <dbReference type="PROSITE-ProRule" id="PRU00339"/>
    </source>
</evidence>
<reference evidence="4 5" key="1">
    <citation type="journal article" date="2016" name="Nat. Commun.">
        <title>Thousands of microbial genomes shed light on interconnected biogeochemical processes in an aquifer system.</title>
        <authorList>
            <person name="Anantharaman K."/>
            <person name="Brown C.T."/>
            <person name="Hug L.A."/>
            <person name="Sharon I."/>
            <person name="Castelle C.J."/>
            <person name="Probst A.J."/>
            <person name="Thomas B.C."/>
            <person name="Singh A."/>
            <person name="Wilkins M.J."/>
            <person name="Karaoz U."/>
            <person name="Brodie E.L."/>
            <person name="Williams K.H."/>
            <person name="Hubbard S.S."/>
            <person name="Banfield J.F."/>
        </authorList>
    </citation>
    <scope>NUCLEOTIDE SEQUENCE [LARGE SCALE GENOMIC DNA]</scope>
</reference>
<keyword evidence="1" id="KW-0802">TPR repeat</keyword>
<evidence type="ECO:0000313" key="5">
    <source>
        <dbReference type="Proteomes" id="UP000179013"/>
    </source>
</evidence>
<dbReference type="Pfam" id="PF13529">
    <property type="entry name" value="Peptidase_C39_2"/>
    <property type="match status" value="1"/>
</dbReference>
<name>A0A1F7XC52_9BACT</name>
<dbReference type="EMBL" id="MGFU01000029">
    <property type="protein sequence ID" value="OGM12586.1"/>
    <property type="molecule type" value="Genomic_DNA"/>
</dbReference>
<gene>
    <name evidence="4" type="ORF">A2V80_00025</name>
</gene>
<dbReference type="InterPro" id="IPR039564">
    <property type="entry name" value="Peptidase_C39-like"/>
</dbReference>
<feature type="region of interest" description="Disordered" evidence="2">
    <location>
        <begin position="34"/>
        <end position="54"/>
    </location>
</feature>
<evidence type="ECO:0000313" key="4">
    <source>
        <dbReference type="EMBL" id="OGM12586.1"/>
    </source>
</evidence>
<feature type="compositionally biased region" description="Basic and acidic residues" evidence="2">
    <location>
        <begin position="38"/>
        <end position="54"/>
    </location>
</feature>
<dbReference type="AlphaFoldDB" id="A0A1F7XC52"/>
<evidence type="ECO:0000259" key="3">
    <source>
        <dbReference type="Pfam" id="PF13529"/>
    </source>
</evidence>
<protein>
    <recommendedName>
        <fullName evidence="3">Peptidase C39-like domain-containing protein</fullName>
    </recommendedName>
</protein>
<accession>A0A1F7XC52</accession>
<feature type="domain" description="Peptidase C39-like" evidence="3">
    <location>
        <begin position="77"/>
        <end position="197"/>
    </location>
</feature>